<keyword evidence="1" id="KW-1133">Transmembrane helix</keyword>
<keyword evidence="3" id="KW-1185">Reference proteome</keyword>
<evidence type="ECO:0000313" key="2">
    <source>
        <dbReference type="EMBL" id="KAK2551893.1"/>
    </source>
</evidence>
<comment type="caution">
    <text evidence="2">The sequence shown here is derived from an EMBL/GenBank/DDBJ whole genome shotgun (WGS) entry which is preliminary data.</text>
</comment>
<dbReference type="Proteomes" id="UP001249851">
    <property type="component" value="Unassembled WGS sequence"/>
</dbReference>
<organism evidence="2 3">
    <name type="scientific">Acropora cervicornis</name>
    <name type="common">Staghorn coral</name>
    <dbReference type="NCBI Taxonomy" id="6130"/>
    <lineage>
        <taxon>Eukaryota</taxon>
        <taxon>Metazoa</taxon>
        <taxon>Cnidaria</taxon>
        <taxon>Anthozoa</taxon>
        <taxon>Hexacorallia</taxon>
        <taxon>Scleractinia</taxon>
        <taxon>Astrocoeniina</taxon>
        <taxon>Acroporidae</taxon>
        <taxon>Acropora</taxon>
    </lineage>
</organism>
<proteinExistence type="predicted"/>
<keyword evidence="1" id="KW-0472">Membrane</keyword>
<accession>A0AAD9PZL0</accession>
<evidence type="ECO:0000256" key="1">
    <source>
        <dbReference type="SAM" id="Phobius"/>
    </source>
</evidence>
<dbReference type="EMBL" id="JARQWQ010000092">
    <property type="protein sequence ID" value="KAK2551893.1"/>
    <property type="molecule type" value="Genomic_DNA"/>
</dbReference>
<sequence>MEMTEGSSNIQYNDNENWALQCADLSFRSQKHCPYPQPNFFFVISTLPSLQLAFISFFSLFNVDILVGLHRALDNVRNMTDSTRSYRQEGHEFLEVLLKQESKKAIKRGNRVYVWCHQRKNE</sequence>
<protein>
    <submittedName>
        <fullName evidence="2">Uncharacterized protein</fullName>
    </submittedName>
</protein>
<name>A0AAD9PZL0_ACRCE</name>
<evidence type="ECO:0000313" key="3">
    <source>
        <dbReference type="Proteomes" id="UP001249851"/>
    </source>
</evidence>
<feature type="transmembrane region" description="Helical" evidence="1">
    <location>
        <begin position="40"/>
        <end position="61"/>
    </location>
</feature>
<keyword evidence="1" id="KW-0812">Transmembrane</keyword>
<dbReference type="AlphaFoldDB" id="A0AAD9PZL0"/>
<gene>
    <name evidence="2" type="ORF">P5673_027137</name>
</gene>
<reference evidence="2" key="2">
    <citation type="journal article" date="2023" name="Science">
        <title>Genomic signatures of disease resistance in endangered staghorn corals.</title>
        <authorList>
            <person name="Vollmer S.V."/>
            <person name="Selwyn J.D."/>
            <person name="Despard B.A."/>
            <person name="Roesel C.L."/>
        </authorList>
    </citation>
    <scope>NUCLEOTIDE SEQUENCE</scope>
    <source>
        <strain evidence="2">K2</strain>
    </source>
</reference>
<reference evidence="2" key="1">
    <citation type="journal article" date="2023" name="G3 (Bethesda)">
        <title>Whole genome assembly and annotation of the endangered Caribbean coral Acropora cervicornis.</title>
        <authorList>
            <person name="Selwyn J.D."/>
            <person name="Vollmer S.V."/>
        </authorList>
    </citation>
    <scope>NUCLEOTIDE SEQUENCE</scope>
    <source>
        <strain evidence="2">K2</strain>
    </source>
</reference>